<dbReference type="SMART" id="SM00320">
    <property type="entry name" value="WD40"/>
    <property type="match status" value="3"/>
</dbReference>
<evidence type="ECO:0000313" key="5">
    <source>
        <dbReference type="Proteomes" id="UP001642483"/>
    </source>
</evidence>
<dbReference type="EMBL" id="CAWYQH010000002">
    <property type="protein sequence ID" value="CAK8673686.1"/>
    <property type="molecule type" value="Genomic_DNA"/>
</dbReference>
<dbReference type="InterPro" id="IPR001680">
    <property type="entry name" value="WD40_rpt"/>
</dbReference>
<dbReference type="InterPro" id="IPR015943">
    <property type="entry name" value="WD40/YVTN_repeat-like_dom_sf"/>
</dbReference>
<evidence type="ECO:0000256" key="3">
    <source>
        <dbReference type="PROSITE-ProRule" id="PRU00221"/>
    </source>
</evidence>
<organism evidence="4 5">
    <name type="scientific">Clavelina lepadiformis</name>
    <name type="common">Light-bulb sea squirt</name>
    <name type="synonym">Ascidia lepadiformis</name>
    <dbReference type="NCBI Taxonomy" id="159417"/>
    <lineage>
        <taxon>Eukaryota</taxon>
        <taxon>Metazoa</taxon>
        <taxon>Chordata</taxon>
        <taxon>Tunicata</taxon>
        <taxon>Ascidiacea</taxon>
        <taxon>Aplousobranchia</taxon>
        <taxon>Clavelinidae</taxon>
        <taxon>Clavelina</taxon>
    </lineage>
</organism>
<accession>A0ABP0F4C2</accession>
<keyword evidence="1 3" id="KW-0853">WD repeat</keyword>
<protein>
    <recommendedName>
        <fullName evidence="6">Guanine nucleotide-binding protein subunit beta-like protein 1</fullName>
    </recommendedName>
</protein>
<dbReference type="Proteomes" id="UP001642483">
    <property type="component" value="Unassembled WGS sequence"/>
</dbReference>
<sequence length="339" mass="37451">MSDISPEYVLKRLGKPVTDLNFWSSGSTQPFLLASYGENGGVDLWDLKTKRSACHIASHAPMLSCYGMNTGEVITFDKEGQLKLVKIRGAEAVNEVCLSTPNAGFCKAAVLPMHFDSSNAIKVAVPGEEMSSMNVWDLKNTKILSRLIPPDGFKLGMPMCSKLVNVHSNLVAFIGYEDGTMLKWDVTNEKVISKGERLFDEPVMTFDLCNDTALDSAQFGFCASATNELIKWHVETNFSKEANLNSKVEDFQIMKKISLLNPGIASLKIRSDKKIIATGGWDYKVRIFSFKSLKPLAVLQYHTGTVQTVAFSECLQSFGQLLACGSNDNKISVWKLYNS</sequence>
<dbReference type="PROSITE" id="PS50294">
    <property type="entry name" value="WD_REPEATS_REGION"/>
    <property type="match status" value="1"/>
</dbReference>
<dbReference type="SUPFAM" id="SSF50978">
    <property type="entry name" value="WD40 repeat-like"/>
    <property type="match status" value="1"/>
</dbReference>
<dbReference type="InterPro" id="IPR036322">
    <property type="entry name" value="WD40_repeat_dom_sf"/>
</dbReference>
<name>A0ABP0F4C2_CLALP</name>
<gene>
    <name evidence="4" type="ORF">CVLEPA_LOCUS3450</name>
</gene>
<feature type="repeat" description="WD" evidence="3">
    <location>
        <begin position="299"/>
        <end position="339"/>
    </location>
</feature>
<evidence type="ECO:0000256" key="2">
    <source>
        <dbReference type="ARBA" id="ARBA00022737"/>
    </source>
</evidence>
<evidence type="ECO:0000256" key="1">
    <source>
        <dbReference type="ARBA" id="ARBA00022574"/>
    </source>
</evidence>
<keyword evidence="5" id="KW-1185">Reference proteome</keyword>
<reference evidence="4 5" key="1">
    <citation type="submission" date="2024-02" db="EMBL/GenBank/DDBJ databases">
        <authorList>
            <person name="Daric V."/>
            <person name="Darras S."/>
        </authorList>
    </citation>
    <scope>NUCLEOTIDE SEQUENCE [LARGE SCALE GENOMIC DNA]</scope>
</reference>
<dbReference type="PROSITE" id="PS50082">
    <property type="entry name" value="WD_REPEATS_2"/>
    <property type="match status" value="1"/>
</dbReference>
<proteinExistence type="predicted"/>
<dbReference type="Gene3D" id="2.130.10.10">
    <property type="entry name" value="YVTN repeat-like/Quinoprotein amine dehydrogenase"/>
    <property type="match status" value="2"/>
</dbReference>
<evidence type="ECO:0008006" key="6">
    <source>
        <dbReference type="Google" id="ProtNLM"/>
    </source>
</evidence>
<evidence type="ECO:0000313" key="4">
    <source>
        <dbReference type="EMBL" id="CAK8673686.1"/>
    </source>
</evidence>
<comment type="caution">
    <text evidence="4">The sequence shown here is derived from an EMBL/GenBank/DDBJ whole genome shotgun (WGS) entry which is preliminary data.</text>
</comment>
<dbReference type="Pfam" id="PF00400">
    <property type="entry name" value="WD40"/>
    <property type="match status" value="2"/>
</dbReference>
<dbReference type="PANTHER" id="PTHR19854">
    <property type="entry name" value="TRANSDUCIN BETA-LIKE 3"/>
    <property type="match status" value="1"/>
</dbReference>
<dbReference type="PANTHER" id="PTHR19854:SF1">
    <property type="entry name" value="GUANINE NUCLEOTIDE-BINDING PROTEIN SUBUNIT BETA-LIKE PROTEIN 1"/>
    <property type="match status" value="1"/>
</dbReference>
<keyword evidence="2" id="KW-0677">Repeat</keyword>